<feature type="region of interest" description="Disordered" evidence="5">
    <location>
        <begin position="66"/>
        <end position="130"/>
    </location>
</feature>
<evidence type="ECO:0000256" key="5">
    <source>
        <dbReference type="SAM" id="MobiDB-lite"/>
    </source>
</evidence>
<evidence type="ECO:0000256" key="2">
    <source>
        <dbReference type="ARBA" id="ARBA00022692"/>
    </source>
</evidence>
<feature type="region of interest" description="Disordered" evidence="5">
    <location>
        <begin position="210"/>
        <end position="235"/>
    </location>
</feature>
<dbReference type="PANTHER" id="PTHR15549">
    <property type="entry name" value="PAIRED IMMUNOGLOBULIN-LIKE TYPE 2 RECEPTOR"/>
    <property type="match status" value="1"/>
</dbReference>
<comment type="subcellular location">
    <subcellularLocation>
        <location evidence="1">Membrane</location>
        <topology evidence="1">Single-pass membrane protein</topology>
    </subcellularLocation>
</comment>
<keyword evidence="4 6" id="KW-0472">Membrane</keyword>
<dbReference type="InterPro" id="IPR051694">
    <property type="entry name" value="Immunoregulatory_rcpt-like"/>
</dbReference>
<organism evidence="7 8">
    <name type="scientific">Aspergillus granulosus</name>
    <dbReference type="NCBI Taxonomy" id="176169"/>
    <lineage>
        <taxon>Eukaryota</taxon>
        <taxon>Fungi</taxon>
        <taxon>Dikarya</taxon>
        <taxon>Ascomycota</taxon>
        <taxon>Pezizomycotina</taxon>
        <taxon>Eurotiomycetes</taxon>
        <taxon>Eurotiomycetidae</taxon>
        <taxon>Eurotiales</taxon>
        <taxon>Aspergillaceae</taxon>
        <taxon>Aspergillus</taxon>
        <taxon>Aspergillus subgen. Nidulantes</taxon>
    </lineage>
</organism>
<evidence type="ECO:0000256" key="6">
    <source>
        <dbReference type="SAM" id="Phobius"/>
    </source>
</evidence>
<keyword evidence="2 6" id="KW-0812">Transmembrane</keyword>
<evidence type="ECO:0000256" key="3">
    <source>
        <dbReference type="ARBA" id="ARBA00022989"/>
    </source>
</evidence>
<keyword evidence="8" id="KW-1185">Reference proteome</keyword>
<feature type="compositionally biased region" description="Low complexity" evidence="5">
    <location>
        <begin position="99"/>
        <end position="110"/>
    </location>
</feature>
<evidence type="ECO:0000313" key="8">
    <source>
        <dbReference type="Proteomes" id="UP001610334"/>
    </source>
</evidence>
<name>A0ABR4HHM9_9EURO</name>
<comment type="caution">
    <text evidence="7">The sequence shown here is derived from an EMBL/GenBank/DDBJ whole genome shotgun (WGS) entry which is preliminary data.</text>
</comment>
<evidence type="ECO:0000256" key="1">
    <source>
        <dbReference type="ARBA" id="ARBA00004167"/>
    </source>
</evidence>
<protein>
    <submittedName>
        <fullName evidence="7">Uncharacterized protein</fullName>
    </submittedName>
</protein>
<evidence type="ECO:0000256" key="4">
    <source>
        <dbReference type="ARBA" id="ARBA00023136"/>
    </source>
</evidence>
<feature type="compositionally biased region" description="Low complexity" evidence="5">
    <location>
        <begin position="67"/>
        <end position="88"/>
    </location>
</feature>
<proteinExistence type="predicted"/>
<feature type="transmembrane region" description="Helical" evidence="6">
    <location>
        <begin position="134"/>
        <end position="158"/>
    </location>
</feature>
<feature type="compositionally biased region" description="Polar residues" evidence="5">
    <location>
        <begin position="111"/>
        <end position="130"/>
    </location>
</feature>
<gene>
    <name evidence="7" type="ORF">BJX63DRAFT_187315</name>
</gene>
<reference evidence="7 8" key="1">
    <citation type="submission" date="2024-07" db="EMBL/GenBank/DDBJ databases">
        <title>Section-level genome sequencing and comparative genomics of Aspergillus sections Usti and Cavernicolus.</title>
        <authorList>
            <consortium name="Lawrence Berkeley National Laboratory"/>
            <person name="Nybo J.L."/>
            <person name="Vesth T.C."/>
            <person name="Theobald S."/>
            <person name="Frisvad J.C."/>
            <person name="Larsen T.O."/>
            <person name="Kjaerboelling I."/>
            <person name="Rothschild-Mancinelli K."/>
            <person name="Lyhne E.K."/>
            <person name="Kogle M.E."/>
            <person name="Barry K."/>
            <person name="Clum A."/>
            <person name="Na H."/>
            <person name="Ledsgaard L."/>
            <person name="Lin J."/>
            <person name="Lipzen A."/>
            <person name="Kuo A."/>
            <person name="Riley R."/>
            <person name="Mondo S."/>
            <person name="Labutti K."/>
            <person name="Haridas S."/>
            <person name="Pangalinan J."/>
            <person name="Salamov A.A."/>
            <person name="Simmons B.A."/>
            <person name="Magnuson J.K."/>
            <person name="Chen J."/>
            <person name="Drula E."/>
            <person name="Henrissat B."/>
            <person name="Wiebenga A."/>
            <person name="Lubbers R.J."/>
            <person name="Gomes A.C."/>
            <person name="Makela M.R."/>
            <person name="Stajich J."/>
            <person name="Grigoriev I.V."/>
            <person name="Mortensen U.H."/>
            <person name="De Vries R.P."/>
            <person name="Baker S.E."/>
            <person name="Andersen M.R."/>
        </authorList>
    </citation>
    <scope>NUCLEOTIDE SEQUENCE [LARGE SCALE GENOMIC DNA]</scope>
    <source>
        <strain evidence="7 8">CBS 588.65</strain>
    </source>
</reference>
<dbReference type="Proteomes" id="UP001610334">
    <property type="component" value="Unassembled WGS sequence"/>
</dbReference>
<evidence type="ECO:0000313" key="7">
    <source>
        <dbReference type="EMBL" id="KAL2814999.1"/>
    </source>
</evidence>
<dbReference type="EMBL" id="JBFXLT010000030">
    <property type="protein sequence ID" value="KAL2814999.1"/>
    <property type="molecule type" value="Genomic_DNA"/>
</dbReference>
<keyword evidence="3 6" id="KW-1133">Transmembrane helix</keyword>
<accession>A0ABR4HHM9</accession>
<sequence length="428" mass="46761">MLNRVRASNFPFLKSFFAKAWVMMIQLGARQGTTCSSDSQWYVCSRGPFQGCCWVDPCTTGICPDQSSSELSSTTEGDSETTTTSSTTQREDVTFTPNATTSISSSGIASETMSPQSTSTPVHDPEPSNQSNRAVIGGIAGGVAALVIIIAIITYLVYRPKKKRKRFTLLHWRVGSCSEDAIRVIEADGITSAAKTGSYLSGAAMLNTRNAQSRKIPPSPSLGISARIDSPQTLPPTTFPMKTEPIMGSSSKGAIYPTLSIPRYPSDVHPAFRQRSAMTPTPDSTTSLINNCSASNHSPYETTPELFDTGFYRGRAELSSTPSRELINVPYDDQLSERKQRSLWRSEGLLTPVVTRDGAILTANFNGVLAGPSCHAMSFMQLVSPSDSSPLTYQFNWRSRERKEKEKEKENNKQGMRWGVANNCFRPA</sequence>
<dbReference type="PANTHER" id="PTHR15549:SF30">
    <property type="entry name" value="MID2 DOMAIN-CONTAINING PROTEIN"/>
    <property type="match status" value="1"/>
</dbReference>